<reference evidence="3" key="1">
    <citation type="submission" date="2022-11" db="UniProtKB">
        <authorList>
            <consortium name="WormBaseParasite"/>
        </authorList>
    </citation>
    <scope>IDENTIFICATION</scope>
</reference>
<dbReference type="GO" id="GO:0003824">
    <property type="term" value="F:catalytic activity"/>
    <property type="evidence" value="ECO:0007669"/>
    <property type="project" value="InterPro"/>
</dbReference>
<dbReference type="PANTHER" id="PTHR23227:SF67">
    <property type="entry name" value="CRANIOFACIAL DEVELOPMENT PROTEIN 2-LIKE"/>
    <property type="match status" value="1"/>
</dbReference>
<protein>
    <submittedName>
        <fullName evidence="3">Endonuclease/exonuclease/phosphatase domain-containing protein</fullName>
    </submittedName>
</protein>
<dbReference type="PANTHER" id="PTHR23227">
    <property type="entry name" value="BUCENTAUR RELATED"/>
    <property type="match status" value="1"/>
</dbReference>
<dbReference type="WBParaSite" id="PSAMB.scaffold7431size7654.g30051.t1">
    <property type="protein sequence ID" value="PSAMB.scaffold7431size7654.g30051.t1"/>
    <property type="gene ID" value="PSAMB.scaffold7431size7654.g30051"/>
</dbReference>
<dbReference type="SUPFAM" id="SSF56219">
    <property type="entry name" value="DNase I-like"/>
    <property type="match status" value="1"/>
</dbReference>
<evidence type="ECO:0000313" key="2">
    <source>
        <dbReference type="Proteomes" id="UP000887566"/>
    </source>
</evidence>
<evidence type="ECO:0000313" key="3">
    <source>
        <dbReference type="WBParaSite" id="PSAMB.scaffold7431size7654.g30051.t1"/>
    </source>
</evidence>
<accession>A0A914XBI4</accession>
<feature type="domain" description="Endonuclease/exonuclease/phosphatase" evidence="1">
    <location>
        <begin position="9"/>
        <end position="230"/>
    </location>
</feature>
<keyword evidence="2" id="KW-1185">Reference proteome</keyword>
<dbReference type="Gene3D" id="3.60.10.10">
    <property type="entry name" value="Endonuclease/exonuclease/phosphatase"/>
    <property type="match status" value="1"/>
</dbReference>
<dbReference type="CDD" id="cd09076">
    <property type="entry name" value="L1-EN"/>
    <property type="match status" value="1"/>
</dbReference>
<dbReference type="Proteomes" id="UP000887566">
    <property type="component" value="Unplaced"/>
</dbReference>
<name>A0A914XBI4_9BILA</name>
<dbReference type="InterPro" id="IPR027124">
    <property type="entry name" value="Swc5/CFDP1/2"/>
</dbReference>
<dbReference type="InterPro" id="IPR005135">
    <property type="entry name" value="Endo/exonuclease/phosphatase"/>
</dbReference>
<dbReference type="InterPro" id="IPR036691">
    <property type="entry name" value="Endo/exonu/phosph_ase_sf"/>
</dbReference>
<organism evidence="2 3">
    <name type="scientific">Plectus sambesii</name>
    <dbReference type="NCBI Taxonomy" id="2011161"/>
    <lineage>
        <taxon>Eukaryota</taxon>
        <taxon>Metazoa</taxon>
        <taxon>Ecdysozoa</taxon>
        <taxon>Nematoda</taxon>
        <taxon>Chromadorea</taxon>
        <taxon>Plectida</taxon>
        <taxon>Plectina</taxon>
        <taxon>Plectoidea</taxon>
        <taxon>Plectidae</taxon>
        <taxon>Plectus</taxon>
    </lineage>
</organism>
<proteinExistence type="predicted"/>
<dbReference type="AlphaFoldDB" id="A0A914XBI4"/>
<sequence length="475" mass="53114">MSPSSLYVCTYNARSIATHQRLAAFEEEVGNIKFDIIGVAETRISGSRRADLPSGYTIYHSGKPQGERTFAGVAFYVPSSLNKRVRGVVFASDRLIELTLQLRGLRTLRLIQVHAPHAGNPDATYDEFLNELSDLLRARRSTTTMVLGDFNAVIGSRQPGERFVGPHSAGDRNARGDLLHDFCESQKLFAMNSFFCKGRTRRWTWRSPNNQTFNEIDLLLTPDRHYISDVNVLARRPARKPPPEINRLALKFEAAIRLLTPPSPTPTQEYVRITDALTHATRAAEQDVELPARISTTTMGLFHQRRQLRFGFGLANSPHAAIQYAELNKTLRKALTADLRAHHLRILEQAVAANRLRRARSELATSRTQIVHLRRRDGQHTTTTAEAATLVRTFYNDLYRSDDGPFVYMPSSSNARAEPLSTNEVFRALTQLKSQGAAGMDQVLPLAAKLAAPHLALPLCSLSTICLPRMTSHQL</sequence>
<dbReference type="Pfam" id="PF03372">
    <property type="entry name" value="Exo_endo_phos"/>
    <property type="match status" value="1"/>
</dbReference>
<evidence type="ECO:0000259" key="1">
    <source>
        <dbReference type="Pfam" id="PF03372"/>
    </source>
</evidence>